<keyword evidence="1" id="KW-0732">Signal</keyword>
<sequence>MMMKFVFLKRILFVAIFAVVCTGSIAYAVQDDGKSVTKETVLQSGYSQEMDNGIIIYKDSGGGTVIHFPYVPKIKLNGQEIKFTKEPFTLIDGITLVPAREFFEKLGATVNWHNDSQTITVEKGSTTVELTIGSKVAKINDKINELPVKARLVDNCTYIPLRVISEAFGYKVDYKDGIITVDVAQGN</sequence>
<dbReference type="eggNOG" id="COG4124">
    <property type="taxonomic scope" value="Bacteria"/>
</dbReference>
<protein>
    <submittedName>
        <fullName evidence="3">Copper amine oxidase domain protein</fullName>
    </submittedName>
</protein>
<dbReference type="OrthoDB" id="268113at2"/>
<dbReference type="Proteomes" id="UP000001626">
    <property type="component" value="Chromosome"/>
</dbReference>
<dbReference type="Gene3D" id="3.30.457.10">
    <property type="entry name" value="Copper amine oxidase-like, N-terminal domain"/>
    <property type="match status" value="1"/>
</dbReference>
<dbReference type="Pfam" id="PF07833">
    <property type="entry name" value="Cu_amine_oxidN1"/>
    <property type="match status" value="1"/>
</dbReference>
<gene>
    <name evidence="3" type="ordered locus">Tthe_0160</name>
</gene>
<name>D9TP10_THETC</name>
<dbReference type="AlphaFoldDB" id="D9TP10"/>
<evidence type="ECO:0000256" key="1">
    <source>
        <dbReference type="SAM" id="SignalP"/>
    </source>
</evidence>
<dbReference type="EMBL" id="CP002171">
    <property type="protein sequence ID" value="ADL67748.1"/>
    <property type="molecule type" value="Genomic_DNA"/>
</dbReference>
<evidence type="ECO:0000313" key="4">
    <source>
        <dbReference type="Proteomes" id="UP000001626"/>
    </source>
</evidence>
<reference evidence="3 4" key="1">
    <citation type="submission" date="2010-08" db="EMBL/GenBank/DDBJ databases">
        <title>Complete sequence of Thermoanaerobacterium thermosaccharolyticum DSM 571.</title>
        <authorList>
            <consortium name="US DOE Joint Genome Institute"/>
            <person name="Lucas S."/>
            <person name="Copeland A."/>
            <person name="Lapidus A."/>
            <person name="Cheng J.-F."/>
            <person name="Bruce D."/>
            <person name="Goodwin L."/>
            <person name="Pitluck S."/>
            <person name="Teshima H."/>
            <person name="Detter J.C."/>
            <person name="Han C."/>
            <person name="Tapia R."/>
            <person name="Land M."/>
            <person name="Hauser L."/>
            <person name="Chang Y.-J."/>
            <person name="Jeffries C."/>
            <person name="Kyrpides N."/>
            <person name="Ivanova N."/>
            <person name="Mikhailova N."/>
            <person name="Hemme C.L."/>
            <person name="Woyke T."/>
        </authorList>
    </citation>
    <scope>NUCLEOTIDE SEQUENCE [LARGE SCALE GENOMIC DNA]</scope>
    <source>
        <strain evidence="4">ATCC 7956 / DSM 571 / NCIMB 9385 / NCA 3814 / NCTC 13789 / WDCM 00135 / 2032</strain>
    </source>
</reference>
<feature type="signal peptide" evidence="1">
    <location>
        <begin position="1"/>
        <end position="28"/>
    </location>
</feature>
<evidence type="ECO:0000259" key="2">
    <source>
        <dbReference type="Pfam" id="PF07833"/>
    </source>
</evidence>
<feature type="chain" id="PRO_5003129231" evidence="1">
    <location>
        <begin position="29"/>
        <end position="187"/>
    </location>
</feature>
<evidence type="ECO:0000313" key="3">
    <source>
        <dbReference type="EMBL" id="ADL67748.1"/>
    </source>
</evidence>
<feature type="domain" description="Copper amine oxidase-like N-terminal" evidence="2">
    <location>
        <begin position="76"/>
        <end position="181"/>
    </location>
</feature>
<dbReference type="HOGENOM" id="CLU_128251_0_0_9"/>
<dbReference type="InterPro" id="IPR036582">
    <property type="entry name" value="Mao_N_sf"/>
</dbReference>
<accession>D9TP10</accession>
<dbReference type="InterPro" id="IPR012854">
    <property type="entry name" value="Cu_amine_oxidase-like_N"/>
</dbReference>
<dbReference type="KEGG" id="ttm:Tthe_0160"/>
<dbReference type="STRING" id="580327.Tthe_0160"/>
<dbReference type="SUPFAM" id="SSF55383">
    <property type="entry name" value="Copper amine oxidase, domain N"/>
    <property type="match status" value="1"/>
</dbReference>
<organism evidence="3 4">
    <name type="scientific">Thermoanaerobacterium thermosaccharolyticum (strain ATCC 7956 / DSM 571 / NCIMB 9385 / NCA 3814 / NCTC 13789 / WDCM 00135 / 2032)</name>
    <name type="common">Clostridium thermosaccharolyticum</name>
    <dbReference type="NCBI Taxonomy" id="580327"/>
    <lineage>
        <taxon>Bacteria</taxon>
        <taxon>Bacillati</taxon>
        <taxon>Bacillota</taxon>
        <taxon>Clostridia</taxon>
        <taxon>Thermoanaerobacterales</taxon>
        <taxon>Thermoanaerobacteraceae</taxon>
        <taxon>Thermoanaerobacterium</taxon>
    </lineage>
</organism>
<proteinExistence type="predicted"/>
<keyword evidence="4" id="KW-1185">Reference proteome</keyword>